<dbReference type="AlphaFoldDB" id="A0A8J6QWJ9"/>
<dbReference type="Pfam" id="PF03060">
    <property type="entry name" value="NMO"/>
    <property type="match status" value="1"/>
</dbReference>
<keyword evidence="3" id="KW-1185">Reference proteome</keyword>
<organism evidence="2 3">
    <name type="scientific">Pelovirga terrestris</name>
    <dbReference type="NCBI Taxonomy" id="2771352"/>
    <lineage>
        <taxon>Bacteria</taxon>
        <taxon>Pseudomonadati</taxon>
        <taxon>Thermodesulfobacteriota</taxon>
        <taxon>Desulfuromonadia</taxon>
        <taxon>Geobacterales</taxon>
        <taxon>Geobacteraceae</taxon>
        <taxon>Pelovirga</taxon>
    </lineage>
</organism>
<reference evidence="2" key="1">
    <citation type="submission" date="2020-09" db="EMBL/GenBank/DDBJ databases">
        <title>Pelobacter alkaliphilus sp. nov., a novel anaerobic arsenate-reducing bacterium from terrestrial mud volcano.</title>
        <authorList>
            <person name="Khomyakova M.A."/>
            <person name="Merkel A.Y."/>
            <person name="Slobodkin A.I."/>
        </authorList>
    </citation>
    <scope>NUCLEOTIDE SEQUENCE</scope>
    <source>
        <strain evidence="2">M08fum</strain>
    </source>
</reference>
<dbReference type="PANTHER" id="PTHR32332">
    <property type="entry name" value="2-NITROPROPANE DIOXYGENASE"/>
    <property type="match status" value="1"/>
</dbReference>
<proteinExistence type="predicted"/>
<evidence type="ECO:0000313" key="3">
    <source>
        <dbReference type="Proteomes" id="UP000632828"/>
    </source>
</evidence>
<dbReference type="InterPro" id="IPR013785">
    <property type="entry name" value="Aldolase_TIM"/>
</dbReference>
<dbReference type="Gene3D" id="3.20.20.70">
    <property type="entry name" value="Aldolase class I"/>
    <property type="match status" value="1"/>
</dbReference>
<comment type="caution">
    <text evidence="2">The sequence shown here is derived from an EMBL/GenBank/DDBJ whole genome shotgun (WGS) entry which is preliminary data.</text>
</comment>
<dbReference type="CDD" id="cd04742">
    <property type="entry name" value="NPD_FabD"/>
    <property type="match status" value="1"/>
</dbReference>
<dbReference type="EMBL" id="JACWUN010000001">
    <property type="protein sequence ID" value="MBD1399132.1"/>
    <property type="molecule type" value="Genomic_DNA"/>
</dbReference>
<gene>
    <name evidence="2" type="ORF">ICT70_00430</name>
</gene>
<name>A0A8J6QWJ9_9BACT</name>
<evidence type="ECO:0000259" key="1">
    <source>
        <dbReference type="Pfam" id="PF21607"/>
    </source>
</evidence>
<dbReference type="InterPro" id="IPR014179">
    <property type="entry name" value="PfaD-like_TIM-barrel"/>
</dbReference>
<dbReference type="InterPro" id="IPR049489">
    <property type="entry name" value="FabD-like_helical_ins"/>
</dbReference>
<accession>A0A8J6QWJ9</accession>
<dbReference type="Proteomes" id="UP000632828">
    <property type="component" value="Unassembled WGS sequence"/>
</dbReference>
<evidence type="ECO:0000313" key="2">
    <source>
        <dbReference type="EMBL" id="MBD1399132.1"/>
    </source>
</evidence>
<dbReference type="SUPFAM" id="SSF51412">
    <property type="entry name" value="Inosine monophosphate dehydrogenase (IMPDH)"/>
    <property type="match status" value="1"/>
</dbReference>
<dbReference type="PANTHER" id="PTHR32332:SF20">
    <property type="entry name" value="2-NITROPROPANE DIOXYGENASE-LIKE PROTEIN"/>
    <property type="match status" value="1"/>
</dbReference>
<dbReference type="Pfam" id="PF21607">
    <property type="entry name" value="FabD_helical_ins"/>
    <property type="match status" value="1"/>
</dbReference>
<feature type="domain" description="[Acyl-carrier-protein] S-malonyltransferase-like inserted helical" evidence="1">
    <location>
        <begin position="350"/>
        <end position="429"/>
    </location>
</feature>
<dbReference type="NCBIfam" id="TIGR02814">
    <property type="entry name" value="pfaD_fam"/>
    <property type="match status" value="1"/>
</dbReference>
<sequence length="504" mass="55690">MPLWLIKSDGLVHLVADQVPRTKAEDSFGMVPACLLDSLGSRSFCHDHGVQYAYVGGSMAKGISSVAMVKALGEAGMLGFFGSAGLSFDQVEAAIDELQQHRPDIPFGVNLIHSPTEPELEKALVELYLRRGIHLIEASAFLGLTLPLVRYRTHGIHRDEHGCVVAPNRIIAKVSREEVAARFFEPPAEKLLQQLVAAGDLTKEQAHLAGHIPMAQDVTAEADSGGHTDNRPALSLFPTLLAQKDQMQQHYDYPQPLRIGLGGGIATPASAAAAFAMGADYLVTGTVNQACVESGTCDAVRQMLAETRQADITMAPSGDMFEMGVKVQVVKRGTMFAIRAHKLYELYRAYESIDALPTAEREKIEKTFFKVPLDTVWQQTQSYFQVRDPRQVEKALNDPKYKMALVFRWYLGQTPVWANQGIADRKIDYQIWCGPAMGAFNEWVKGSFLEPPAARKVVPVAYNILFGAAVLQRVRLLKQQWGTYRVDPKIATPLPLEQIKEFLC</sequence>
<protein>
    <submittedName>
        <fullName evidence="2">PfaD family polyunsaturated fatty acid/polyketide biosynthesis protein</fullName>
    </submittedName>
</protein>